<accession>A0A318R3G1</accession>
<keyword evidence="2 3" id="KW-0413">Isomerase</keyword>
<reference evidence="5 6" key="1">
    <citation type="journal article" date="2018" name="Appl. Environ. Microbiol.">
        <title>Genome rearrangement shapes Prochlorococcus ecological adaptation.</title>
        <authorList>
            <person name="Yan W."/>
            <person name="Wei S."/>
            <person name="Wang Q."/>
            <person name="Xiao X."/>
            <person name="Zeng Q."/>
            <person name="Jiao N."/>
            <person name="Zhang R."/>
        </authorList>
    </citation>
    <scope>NUCLEOTIDE SEQUENCE [LARGE SCALE GENOMIC DNA]</scope>
    <source>
        <strain evidence="5 6">XMU1408</strain>
    </source>
</reference>
<dbReference type="EMBL" id="QJUE01000005">
    <property type="protein sequence ID" value="PYE01431.1"/>
    <property type="molecule type" value="Genomic_DNA"/>
</dbReference>
<protein>
    <recommendedName>
        <fullName evidence="3">Peptidyl-prolyl cis-trans isomerase</fullName>
        <shortName evidence="3">PPIase</shortName>
        <ecNumber evidence="3">5.2.1.8</ecNumber>
    </recommendedName>
</protein>
<evidence type="ECO:0000259" key="4">
    <source>
        <dbReference type="PROSITE" id="PS50072"/>
    </source>
</evidence>
<keyword evidence="1 3" id="KW-0697">Rotamase</keyword>
<dbReference type="InterPro" id="IPR029000">
    <property type="entry name" value="Cyclophilin-like_dom_sf"/>
</dbReference>
<evidence type="ECO:0000256" key="1">
    <source>
        <dbReference type="ARBA" id="ARBA00023110"/>
    </source>
</evidence>
<dbReference type="AlphaFoldDB" id="A0A318R3G1"/>
<evidence type="ECO:0000313" key="5">
    <source>
        <dbReference type="EMBL" id="PYE01431.1"/>
    </source>
</evidence>
<evidence type="ECO:0000256" key="3">
    <source>
        <dbReference type="RuleBase" id="RU363019"/>
    </source>
</evidence>
<dbReference type="Proteomes" id="UP000247807">
    <property type="component" value="Unassembled WGS sequence"/>
</dbReference>
<dbReference type="PROSITE" id="PS50072">
    <property type="entry name" value="CSA_PPIASE_2"/>
    <property type="match status" value="1"/>
</dbReference>
<organism evidence="5 6">
    <name type="scientific">Prochlorococcus marinus XMU1408</name>
    <dbReference type="NCBI Taxonomy" id="2213228"/>
    <lineage>
        <taxon>Bacteria</taxon>
        <taxon>Bacillati</taxon>
        <taxon>Cyanobacteriota</taxon>
        <taxon>Cyanophyceae</taxon>
        <taxon>Synechococcales</taxon>
        <taxon>Prochlorococcaceae</taxon>
        <taxon>Prochlorococcus</taxon>
    </lineage>
</organism>
<comment type="catalytic activity">
    <reaction evidence="3">
        <text>[protein]-peptidylproline (omega=180) = [protein]-peptidylproline (omega=0)</text>
        <dbReference type="Rhea" id="RHEA:16237"/>
        <dbReference type="Rhea" id="RHEA-COMP:10747"/>
        <dbReference type="Rhea" id="RHEA-COMP:10748"/>
        <dbReference type="ChEBI" id="CHEBI:83833"/>
        <dbReference type="ChEBI" id="CHEBI:83834"/>
        <dbReference type="EC" id="5.2.1.8"/>
    </reaction>
</comment>
<dbReference type="PROSITE" id="PS51257">
    <property type="entry name" value="PROKAR_LIPOPROTEIN"/>
    <property type="match status" value="1"/>
</dbReference>
<dbReference type="Pfam" id="PF00160">
    <property type="entry name" value="Pro_isomerase"/>
    <property type="match status" value="1"/>
</dbReference>
<evidence type="ECO:0000313" key="6">
    <source>
        <dbReference type="Proteomes" id="UP000247807"/>
    </source>
</evidence>
<dbReference type="GO" id="GO:0003755">
    <property type="term" value="F:peptidyl-prolyl cis-trans isomerase activity"/>
    <property type="evidence" value="ECO:0007669"/>
    <property type="project" value="UniProtKB-UniRule"/>
</dbReference>
<evidence type="ECO:0000256" key="2">
    <source>
        <dbReference type="ARBA" id="ARBA00023235"/>
    </source>
</evidence>
<comment type="similarity">
    <text evidence="3">Belongs to the cyclophilin-type PPIase family.</text>
</comment>
<name>A0A318R3G1_PROMR</name>
<dbReference type="Gene3D" id="2.40.100.10">
    <property type="entry name" value="Cyclophilin-like"/>
    <property type="match status" value="1"/>
</dbReference>
<dbReference type="InterPro" id="IPR002130">
    <property type="entry name" value="Cyclophilin-type_PPIase_dom"/>
</dbReference>
<dbReference type="OrthoDB" id="9796864at2"/>
<dbReference type="PRINTS" id="PR00153">
    <property type="entry name" value="CSAPPISMRASE"/>
</dbReference>
<comment type="function">
    <text evidence="3">PPIases accelerate the folding of proteins. It catalyzes the cis-trans isomerization of proline imidic peptide bonds in oligopeptides.</text>
</comment>
<dbReference type="PANTHER" id="PTHR43246">
    <property type="entry name" value="PEPTIDYL-PROLYL CIS-TRANS ISOMERASE CYP38, CHLOROPLASTIC"/>
    <property type="match status" value="1"/>
</dbReference>
<dbReference type="InterPro" id="IPR044665">
    <property type="entry name" value="E_coli_cyclophilin_A-like"/>
</dbReference>
<feature type="domain" description="PPIase cyclophilin-type" evidence="4">
    <location>
        <begin position="66"/>
        <end position="218"/>
    </location>
</feature>
<comment type="caution">
    <text evidence="5">The sequence shown here is derived from an EMBL/GenBank/DDBJ whole genome shotgun (WGS) entry which is preliminary data.</text>
</comment>
<proteinExistence type="inferred from homology"/>
<dbReference type="SUPFAM" id="SSF50891">
    <property type="entry name" value="Cyclophilin-like"/>
    <property type="match status" value="1"/>
</dbReference>
<gene>
    <name evidence="5" type="ORF">DNJ73_06670</name>
</gene>
<dbReference type="EC" id="5.2.1.8" evidence="3"/>
<sequence length="228" mass="25754">MIKKILNNSTLRNKLFQSFNIFLCVNSILIFGCSSLKKNVDINICSSTNKPCLSSTEYVLLITNKGNIKLELYGKLAPITVGNFIDFVEKGAYNKTIFNRVIRKPFPFIIRGGDNSLVTGENKFIDSNTGKIRYIPLEIKLKSNNLPTYGKEIEVSSQKNNIELKHKRYYLSMARSENVNSASSQFYISLKSLPELDGRFAVFGKVISGMSVLDLLQEEDFIVEAKKL</sequence>